<protein>
    <recommendedName>
        <fullName evidence="9">Beta-glucosidase</fullName>
    </recommendedName>
</protein>
<accession>A0A0L9V6W5</accession>
<dbReference type="InterPro" id="IPR033132">
    <property type="entry name" value="GH_1_N_CS"/>
</dbReference>
<keyword evidence="2" id="KW-0378">Hydrolase</keyword>
<dbReference type="GO" id="GO:0008422">
    <property type="term" value="F:beta-glucosidase activity"/>
    <property type="evidence" value="ECO:0007669"/>
    <property type="project" value="UniProtKB-ARBA"/>
</dbReference>
<gene>
    <name evidence="7" type="ORF">LR48_Vigan08g162300</name>
</gene>
<evidence type="ECO:0000256" key="6">
    <source>
        <dbReference type="SAM" id="SignalP"/>
    </source>
</evidence>
<proteinExistence type="inferred from homology"/>
<dbReference type="Gene3D" id="3.20.20.80">
    <property type="entry name" value="Glycosidases"/>
    <property type="match status" value="1"/>
</dbReference>
<dbReference type="SUPFAM" id="SSF51445">
    <property type="entry name" value="(Trans)glycosidases"/>
    <property type="match status" value="1"/>
</dbReference>
<evidence type="ECO:0000313" key="8">
    <source>
        <dbReference type="Proteomes" id="UP000053144"/>
    </source>
</evidence>
<keyword evidence="6" id="KW-0732">Signal</keyword>
<dbReference type="STRING" id="3914.A0A0L9V6W5"/>
<dbReference type="Gramene" id="KOM50796">
    <property type="protein sequence ID" value="KOM50796"/>
    <property type="gene ID" value="LR48_Vigan08g162300"/>
</dbReference>
<dbReference type="Pfam" id="PF00232">
    <property type="entry name" value="Glyco_hydro_1"/>
    <property type="match status" value="1"/>
</dbReference>
<evidence type="ECO:0008006" key="9">
    <source>
        <dbReference type="Google" id="ProtNLM"/>
    </source>
</evidence>
<feature type="signal peptide" evidence="6">
    <location>
        <begin position="1"/>
        <end position="28"/>
    </location>
</feature>
<dbReference type="Proteomes" id="UP000053144">
    <property type="component" value="Chromosome 8"/>
</dbReference>
<evidence type="ECO:0000256" key="2">
    <source>
        <dbReference type="ARBA" id="ARBA00022801"/>
    </source>
</evidence>
<dbReference type="PANTHER" id="PTHR10353:SF137">
    <property type="entry name" value="MYROSINASE 3-RELATED"/>
    <property type="match status" value="1"/>
</dbReference>
<comment type="similarity">
    <text evidence="1 4">Belongs to the glycosyl hydrolase 1 family.</text>
</comment>
<reference evidence="8" key="1">
    <citation type="journal article" date="2015" name="Proc. Natl. Acad. Sci. U.S.A.">
        <title>Genome sequencing of adzuki bean (Vigna angularis) provides insight into high starch and low fat accumulation and domestication.</title>
        <authorList>
            <person name="Yang K."/>
            <person name="Tian Z."/>
            <person name="Chen C."/>
            <person name="Luo L."/>
            <person name="Zhao B."/>
            <person name="Wang Z."/>
            <person name="Yu L."/>
            <person name="Li Y."/>
            <person name="Sun Y."/>
            <person name="Li W."/>
            <person name="Chen Y."/>
            <person name="Li Y."/>
            <person name="Zhang Y."/>
            <person name="Ai D."/>
            <person name="Zhao J."/>
            <person name="Shang C."/>
            <person name="Ma Y."/>
            <person name="Wu B."/>
            <person name="Wang M."/>
            <person name="Gao L."/>
            <person name="Sun D."/>
            <person name="Zhang P."/>
            <person name="Guo F."/>
            <person name="Wang W."/>
            <person name="Li Y."/>
            <person name="Wang J."/>
            <person name="Varshney R.K."/>
            <person name="Wang J."/>
            <person name="Ling H.Q."/>
            <person name="Wan P."/>
        </authorList>
    </citation>
    <scope>NUCLEOTIDE SEQUENCE</scope>
    <source>
        <strain evidence="8">cv. Jingnong 6</strain>
    </source>
</reference>
<keyword evidence="3" id="KW-0326">Glycosidase</keyword>
<evidence type="ECO:0000256" key="1">
    <source>
        <dbReference type="ARBA" id="ARBA00010838"/>
    </source>
</evidence>
<evidence type="ECO:0000256" key="4">
    <source>
        <dbReference type="RuleBase" id="RU003690"/>
    </source>
</evidence>
<dbReference type="EMBL" id="CM003378">
    <property type="protein sequence ID" value="KOM50796.1"/>
    <property type="molecule type" value="Genomic_DNA"/>
</dbReference>
<evidence type="ECO:0000256" key="3">
    <source>
        <dbReference type="ARBA" id="ARBA00023295"/>
    </source>
</evidence>
<feature type="chain" id="PRO_5005596292" description="Beta-glucosidase" evidence="6">
    <location>
        <begin position="29"/>
        <end position="199"/>
    </location>
</feature>
<dbReference type="PROSITE" id="PS00653">
    <property type="entry name" value="GLYCOSYL_HYDROL_F1_2"/>
    <property type="match status" value="1"/>
</dbReference>
<name>A0A0L9V6W5_PHAAN</name>
<dbReference type="GO" id="GO:0005975">
    <property type="term" value="P:carbohydrate metabolic process"/>
    <property type="evidence" value="ECO:0007669"/>
    <property type="project" value="InterPro"/>
</dbReference>
<dbReference type="AlphaFoldDB" id="A0A0L9V6W5"/>
<dbReference type="InterPro" id="IPR017853">
    <property type="entry name" value="GH"/>
</dbReference>
<dbReference type="InterPro" id="IPR001360">
    <property type="entry name" value="Glyco_hydro_1"/>
</dbReference>
<evidence type="ECO:0000256" key="5">
    <source>
        <dbReference type="SAM" id="MobiDB-lite"/>
    </source>
</evidence>
<dbReference type="PANTHER" id="PTHR10353">
    <property type="entry name" value="GLYCOSYL HYDROLASE"/>
    <property type="match status" value="1"/>
</dbReference>
<organism evidence="7 8">
    <name type="scientific">Phaseolus angularis</name>
    <name type="common">Azuki bean</name>
    <name type="synonym">Vigna angularis</name>
    <dbReference type="NCBI Taxonomy" id="3914"/>
    <lineage>
        <taxon>Eukaryota</taxon>
        <taxon>Viridiplantae</taxon>
        <taxon>Streptophyta</taxon>
        <taxon>Embryophyta</taxon>
        <taxon>Tracheophyta</taxon>
        <taxon>Spermatophyta</taxon>
        <taxon>Magnoliopsida</taxon>
        <taxon>eudicotyledons</taxon>
        <taxon>Gunneridae</taxon>
        <taxon>Pentapetalae</taxon>
        <taxon>rosids</taxon>
        <taxon>fabids</taxon>
        <taxon>Fabales</taxon>
        <taxon>Fabaceae</taxon>
        <taxon>Papilionoideae</taxon>
        <taxon>50 kb inversion clade</taxon>
        <taxon>NPAAA clade</taxon>
        <taxon>indigoferoid/millettioid clade</taxon>
        <taxon>Phaseoleae</taxon>
        <taxon>Vigna</taxon>
    </lineage>
</organism>
<feature type="region of interest" description="Disordered" evidence="5">
    <location>
        <begin position="120"/>
        <end position="141"/>
    </location>
</feature>
<sequence>MAYNRYYFHVLLPLIVILSLLIITNTEGVAAPEIPLLNRNSFPPGFIFGTASSAYQYEGAANEGGKGSSIWDTFTHKYPDKIKDRGNGDVAVDSYNRYKKAAKLVKRSLSCLSPRVKGEEEEKEEELVHQNSVKASDEPKHGKPVKFKNRLWVIKNIKINGVLEIEAPYFRRVKLVTRKLLRGCWCHDKKMHCNIKNQT</sequence>
<evidence type="ECO:0000313" key="7">
    <source>
        <dbReference type="EMBL" id="KOM50796.1"/>
    </source>
</evidence>